<protein>
    <submittedName>
        <fullName evidence="1">Uncharacterized protein</fullName>
    </submittedName>
</protein>
<name>A0A6V8ML81_9BACT</name>
<keyword evidence="2" id="KW-1185">Reference proteome</keyword>
<comment type="caution">
    <text evidence="1">The sequence shown here is derived from an EMBL/GenBank/DDBJ whole genome shotgun (WGS) entry which is preliminary data.</text>
</comment>
<gene>
    <name evidence="1" type="ORF">GMST_29520</name>
</gene>
<evidence type="ECO:0000313" key="1">
    <source>
        <dbReference type="EMBL" id="GFO60627.1"/>
    </source>
</evidence>
<proteinExistence type="predicted"/>
<organism evidence="1 2">
    <name type="scientific">Geomonas silvestris</name>
    <dbReference type="NCBI Taxonomy" id="2740184"/>
    <lineage>
        <taxon>Bacteria</taxon>
        <taxon>Pseudomonadati</taxon>
        <taxon>Thermodesulfobacteriota</taxon>
        <taxon>Desulfuromonadia</taxon>
        <taxon>Geobacterales</taxon>
        <taxon>Geobacteraceae</taxon>
        <taxon>Geomonas</taxon>
    </lineage>
</organism>
<evidence type="ECO:0000313" key="2">
    <source>
        <dbReference type="Proteomes" id="UP000556026"/>
    </source>
</evidence>
<reference evidence="2" key="1">
    <citation type="submission" date="2020-06" db="EMBL/GenBank/DDBJ databases">
        <title>Draft genomic sequence of Geomonas sp. Red330.</title>
        <authorList>
            <person name="Itoh H."/>
            <person name="Zhenxing X."/>
            <person name="Ushijima N."/>
            <person name="Masuda Y."/>
            <person name="Shiratori Y."/>
            <person name="Senoo K."/>
        </authorList>
    </citation>
    <scope>NUCLEOTIDE SEQUENCE [LARGE SCALE GENOMIC DNA]</scope>
    <source>
        <strain evidence="2">Red330</strain>
    </source>
</reference>
<dbReference type="Proteomes" id="UP000556026">
    <property type="component" value="Unassembled WGS sequence"/>
</dbReference>
<accession>A0A6V8ML81</accession>
<sequence>MTMKIYLFDNETGCYQGEDFADQAPGDVLSTMLEEGITTIAPPPYGPGEIPVFHGPSAAWQISRITDLKR</sequence>
<dbReference type="AlphaFoldDB" id="A0A6V8ML81"/>
<dbReference type="EMBL" id="BLXX01000009">
    <property type="protein sequence ID" value="GFO60627.1"/>
    <property type="molecule type" value="Genomic_DNA"/>
</dbReference>